<organism evidence="1 2">
    <name type="scientific">Mycena metata</name>
    <dbReference type="NCBI Taxonomy" id="1033252"/>
    <lineage>
        <taxon>Eukaryota</taxon>
        <taxon>Fungi</taxon>
        <taxon>Dikarya</taxon>
        <taxon>Basidiomycota</taxon>
        <taxon>Agaricomycotina</taxon>
        <taxon>Agaricomycetes</taxon>
        <taxon>Agaricomycetidae</taxon>
        <taxon>Agaricales</taxon>
        <taxon>Marasmiineae</taxon>
        <taxon>Mycenaceae</taxon>
        <taxon>Mycena</taxon>
    </lineage>
</organism>
<dbReference type="Proteomes" id="UP001215598">
    <property type="component" value="Unassembled WGS sequence"/>
</dbReference>
<proteinExistence type="predicted"/>
<evidence type="ECO:0008006" key="3">
    <source>
        <dbReference type="Google" id="ProtNLM"/>
    </source>
</evidence>
<gene>
    <name evidence="1" type="ORF">B0H16DRAFT_1666082</name>
</gene>
<name>A0AAD7MML8_9AGAR</name>
<comment type="caution">
    <text evidence="1">The sequence shown here is derived from an EMBL/GenBank/DDBJ whole genome shotgun (WGS) entry which is preliminary data.</text>
</comment>
<dbReference type="EMBL" id="JARKIB010000206">
    <property type="protein sequence ID" value="KAJ7724006.1"/>
    <property type="molecule type" value="Genomic_DNA"/>
</dbReference>
<reference evidence="1" key="1">
    <citation type="submission" date="2023-03" db="EMBL/GenBank/DDBJ databases">
        <title>Massive genome expansion in bonnet fungi (Mycena s.s.) driven by repeated elements and novel gene families across ecological guilds.</title>
        <authorList>
            <consortium name="Lawrence Berkeley National Laboratory"/>
            <person name="Harder C.B."/>
            <person name="Miyauchi S."/>
            <person name="Viragh M."/>
            <person name="Kuo A."/>
            <person name="Thoen E."/>
            <person name="Andreopoulos B."/>
            <person name="Lu D."/>
            <person name="Skrede I."/>
            <person name="Drula E."/>
            <person name="Henrissat B."/>
            <person name="Morin E."/>
            <person name="Kohler A."/>
            <person name="Barry K."/>
            <person name="LaButti K."/>
            <person name="Morin E."/>
            <person name="Salamov A."/>
            <person name="Lipzen A."/>
            <person name="Mereny Z."/>
            <person name="Hegedus B."/>
            <person name="Baldrian P."/>
            <person name="Stursova M."/>
            <person name="Weitz H."/>
            <person name="Taylor A."/>
            <person name="Grigoriev I.V."/>
            <person name="Nagy L.G."/>
            <person name="Martin F."/>
            <person name="Kauserud H."/>
        </authorList>
    </citation>
    <scope>NUCLEOTIDE SEQUENCE</scope>
    <source>
        <strain evidence="1">CBHHK182m</strain>
    </source>
</reference>
<sequence length="270" mass="30797">MTRNSRQVSGFFGVRVLCLLGDYARHGRHLTLGAKLSTLTQAAAYRGIQDLKKRTTRKTTEENIKLTQIAVKEIYKRNPTPASIWKIGKFWLHIPEMDDRANCQHCGMMETMEHILVECSRPGQAEIWALARELWTLKHPSWPQISLGSILGSGLATFRNTESKILPHTARLYRILISESMYLIWKIRCEVVIAEGGVPKSATEIHNRQVALMNERLNIDRTLTNRERTLMNEEKLPEKWLSEPEVLVGIAPIGSLRPLSPPSGRRGRNR</sequence>
<evidence type="ECO:0000313" key="2">
    <source>
        <dbReference type="Proteomes" id="UP001215598"/>
    </source>
</evidence>
<protein>
    <recommendedName>
        <fullName evidence="3">Reverse transcriptase zinc-binding domain-containing protein</fullName>
    </recommendedName>
</protein>
<evidence type="ECO:0000313" key="1">
    <source>
        <dbReference type="EMBL" id="KAJ7724006.1"/>
    </source>
</evidence>
<dbReference type="AlphaFoldDB" id="A0AAD7MML8"/>
<accession>A0AAD7MML8</accession>
<keyword evidence="2" id="KW-1185">Reference proteome</keyword>